<evidence type="ECO:0000259" key="1">
    <source>
        <dbReference type="Pfam" id="PF12697"/>
    </source>
</evidence>
<dbReference type="Gene3D" id="3.40.50.1820">
    <property type="entry name" value="alpha/beta hydrolase"/>
    <property type="match status" value="1"/>
</dbReference>
<proteinExistence type="predicted"/>
<sequence>MARPEHQKLLVRRPGGAAEIEAQWIAPERKHARLLVFLHEGLGSIDAWRGWPAALCDALGCRGFVFSRCGYGRSGPAPHPDEWPEDYLEREATEAMPALFSAAGIDPAAERPVIVGHSDGGSIALHYAAAFPRLASAVVAIAPHVYATGINFDLIGQLQRQYTDSALQRYLAPLHDHPDAVFWRWSRRWTSPEFRRWDITACLARISAPLLAIQGRDDQYSTLDQLYEISRHVGHAELMILEKCRHTPHLEYPALLARHIGAFLGIRAEDAAGAGFA</sequence>
<dbReference type="PANTHER" id="PTHR43689:SF8">
    <property type="entry name" value="ALPHA_BETA-HYDROLASES SUPERFAMILY PROTEIN"/>
    <property type="match status" value="1"/>
</dbReference>
<dbReference type="SUPFAM" id="SSF53474">
    <property type="entry name" value="alpha/beta-Hydrolases"/>
    <property type="match status" value="1"/>
</dbReference>
<name>A0A853FX93_9BURK</name>
<evidence type="ECO:0000313" key="3">
    <source>
        <dbReference type="Proteomes" id="UP000559809"/>
    </source>
</evidence>
<organism evidence="2 3">
    <name type="scientific">Parapusillimonas granuli</name>
    <dbReference type="NCBI Taxonomy" id="380911"/>
    <lineage>
        <taxon>Bacteria</taxon>
        <taxon>Pseudomonadati</taxon>
        <taxon>Pseudomonadota</taxon>
        <taxon>Betaproteobacteria</taxon>
        <taxon>Burkholderiales</taxon>
        <taxon>Alcaligenaceae</taxon>
        <taxon>Parapusillimonas</taxon>
    </lineage>
</organism>
<dbReference type="Proteomes" id="UP000559809">
    <property type="component" value="Unassembled WGS sequence"/>
</dbReference>
<dbReference type="EMBL" id="JACCEM010000004">
    <property type="protein sequence ID" value="NYT49458.1"/>
    <property type="molecule type" value="Genomic_DNA"/>
</dbReference>
<dbReference type="PANTHER" id="PTHR43689">
    <property type="entry name" value="HYDROLASE"/>
    <property type="match status" value="1"/>
</dbReference>
<reference evidence="2 3" key="1">
    <citation type="submission" date="2020-07" db="EMBL/GenBank/DDBJ databases">
        <title>Taxonomic revisions and descriptions of new bacterial species based on genomic comparisons in the high-G+C-content subgroup of the family Alcaligenaceae.</title>
        <authorList>
            <person name="Szabo A."/>
            <person name="Felfoldi T."/>
        </authorList>
    </citation>
    <scope>NUCLEOTIDE SEQUENCE [LARGE SCALE GENOMIC DNA]</scope>
    <source>
        <strain evidence="2 3">LMG 24012</strain>
    </source>
</reference>
<dbReference type="InterPro" id="IPR000073">
    <property type="entry name" value="AB_hydrolase_1"/>
</dbReference>
<protein>
    <submittedName>
        <fullName evidence="2">Alpha/beta fold hydrolase</fullName>
    </submittedName>
</protein>
<accession>A0A853FX93</accession>
<comment type="caution">
    <text evidence="2">The sequence shown here is derived from an EMBL/GenBank/DDBJ whole genome shotgun (WGS) entry which is preliminary data.</text>
</comment>
<keyword evidence="2" id="KW-0378">Hydrolase</keyword>
<dbReference type="RefSeq" id="WP_180154750.1">
    <property type="nucleotide sequence ID" value="NZ_JACCEM010000004.1"/>
</dbReference>
<dbReference type="Pfam" id="PF12697">
    <property type="entry name" value="Abhydrolase_6"/>
    <property type="match status" value="1"/>
</dbReference>
<dbReference type="GO" id="GO:0016787">
    <property type="term" value="F:hydrolase activity"/>
    <property type="evidence" value="ECO:0007669"/>
    <property type="project" value="UniProtKB-KW"/>
</dbReference>
<dbReference type="InterPro" id="IPR029058">
    <property type="entry name" value="AB_hydrolase_fold"/>
</dbReference>
<keyword evidence="3" id="KW-1185">Reference proteome</keyword>
<feature type="domain" description="AB hydrolase-1" evidence="1">
    <location>
        <begin position="35"/>
        <end position="258"/>
    </location>
</feature>
<dbReference type="AlphaFoldDB" id="A0A853FX93"/>
<evidence type="ECO:0000313" key="2">
    <source>
        <dbReference type="EMBL" id="NYT49458.1"/>
    </source>
</evidence>
<gene>
    <name evidence="2" type="ORF">H0A72_09070</name>
</gene>